<evidence type="ECO:0000313" key="8">
    <source>
        <dbReference type="Proteomes" id="UP001164929"/>
    </source>
</evidence>
<feature type="coiled-coil region" evidence="5">
    <location>
        <begin position="42"/>
        <end position="91"/>
    </location>
</feature>
<evidence type="ECO:0000313" key="7">
    <source>
        <dbReference type="EMBL" id="KAJ6987249.1"/>
    </source>
</evidence>
<comment type="similarity">
    <text evidence="4">Belongs to the CRWN family.</text>
</comment>
<evidence type="ECO:0000256" key="1">
    <source>
        <dbReference type="ARBA" id="ARBA00023054"/>
    </source>
</evidence>
<dbReference type="GO" id="GO:0006997">
    <property type="term" value="P:nucleus organization"/>
    <property type="evidence" value="ECO:0007669"/>
    <property type="project" value="InterPro"/>
</dbReference>
<organism evidence="7 8">
    <name type="scientific">Populus alba x Populus x berolinensis</name>
    <dbReference type="NCBI Taxonomy" id="444605"/>
    <lineage>
        <taxon>Eukaryota</taxon>
        <taxon>Viridiplantae</taxon>
        <taxon>Streptophyta</taxon>
        <taxon>Embryophyta</taxon>
        <taxon>Tracheophyta</taxon>
        <taxon>Spermatophyta</taxon>
        <taxon>Magnoliopsida</taxon>
        <taxon>eudicotyledons</taxon>
        <taxon>Gunneridae</taxon>
        <taxon>Pentapetalae</taxon>
        <taxon>rosids</taxon>
        <taxon>fabids</taxon>
        <taxon>Malpighiales</taxon>
        <taxon>Salicaceae</taxon>
        <taxon>Saliceae</taxon>
        <taxon>Populus</taxon>
    </lineage>
</organism>
<reference evidence="7" key="1">
    <citation type="journal article" date="2023" name="Mol. Ecol. Resour.">
        <title>Chromosome-level genome assembly of a triploid poplar Populus alba 'Berolinensis'.</title>
        <authorList>
            <person name="Chen S."/>
            <person name="Yu Y."/>
            <person name="Wang X."/>
            <person name="Wang S."/>
            <person name="Zhang T."/>
            <person name="Zhou Y."/>
            <person name="He R."/>
            <person name="Meng N."/>
            <person name="Wang Y."/>
            <person name="Liu W."/>
            <person name="Liu Z."/>
            <person name="Liu J."/>
            <person name="Guo Q."/>
            <person name="Huang H."/>
            <person name="Sederoff R.R."/>
            <person name="Wang G."/>
            <person name="Qu G."/>
            <person name="Chen S."/>
        </authorList>
    </citation>
    <scope>NUCLEOTIDE SEQUENCE</scope>
    <source>
        <strain evidence="7">SC-2020</strain>
    </source>
</reference>
<dbReference type="EMBL" id="JAQIZT010000008">
    <property type="protein sequence ID" value="KAJ6987249.1"/>
    <property type="molecule type" value="Genomic_DNA"/>
</dbReference>
<protein>
    <submittedName>
        <fullName evidence="7">Uncharacterized protein</fullName>
    </submittedName>
</protein>
<dbReference type="GO" id="GO:0005652">
    <property type="term" value="C:nuclear lamina"/>
    <property type="evidence" value="ECO:0007669"/>
    <property type="project" value="UniProtKB-SubCell"/>
</dbReference>
<dbReference type="AlphaFoldDB" id="A0AAD6QCG4"/>
<feature type="region of interest" description="Disordered" evidence="6">
    <location>
        <begin position="243"/>
        <end position="263"/>
    </location>
</feature>
<keyword evidence="8" id="KW-1185">Reference proteome</keyword>
<keyword evidence="2" id="KW-0539">Nucleus</keyword>
<accession>A0AAD6QCG4</accession>
<proteinExistence type="inferred from homology"/>
<sequence length="325" mass="37766">MLADNLCFWEFLQVEVQELLDEHRTILDAKIQEADFELTEKRKNLEEELRSKADGVRLLETEIFHREEKVVKEKDKSMKAEQKQLELQKKQLLSDEAGRRNRGESNCGGRENGCFEVAEKDRRETLNTINNLKRRVACREREEIEDIVELGMLSNKLRKQREQSYQRKKLHVFHLLRSTRGLMKVVQMLLIFLNIKRRPSEDLGDPNFSGICRKRLPLHHLCIADMERQSGLLMSQKISELSELKNRRTSTPGGETEDWTHGRTRSVKAVVEDAKLFHGRCSGSTATSTYRKESRMLVTVKDTFESVTNCVGARKRQQIVAPEEA</sequence>
<dbReference type="PANTHER" id="PTHR31908:SF9">
    <property type="entry name" value="PROTEIN CROWDED NUCLEI 3"/>
    <property type="match status" value="1"/>
</dbReference>
<dbReference type="Proteomes" id="UP001164929">
    <property type="component" value="Chromosome 8"/>
</dbReference>
<name>A0AAD6QCG4_9ROSI</name>
<dbReference type="PANTHER" id="PTHR31908">
    <property type="entry name" value="PROTEIN CROWDED NUCLEI 4"/>
    <property type="match status" value="1"/>
</dbReference>
<evidence type="ECO:0000256" key="2">
    <source>
        <dbReference type="ARBA" id="ARBA00023242"/>
    </source>
</evidence>
<evidence type="ECO:0000256" key="6">
    <source>
        <dbReference type="SAM" id="MobiDB-lite"/>
    </source>
</evidence>
<evidence type="ECO:0000256" key="3">
    <source>
        <dbReference type="ARBA" id="ARBA00024186"/>
    </source>
</evidence>
<gene>
    <name evidence="7" type="ORF">NC653_020480</name>
</gene>
<dbReference type="InterPro" id="IPR040418">
    <property type="entry name" value="CRWN"/>
</dbReference>
<evidence type="ECO:0000256" key="4">
    <source>
        <dbReference type="ARBA" id="ARBA00024208"/>
    </source>
</evidence>
<keyword evidence="1 5" id="KW-0175">Coiled coil</keyword>
<evidence type="ECO:0000256" key="5">
    <source>
        <dbReference type="SAM" id="Coils"/>
    </source>
</evidence>
<comment type="caution">
    <text evidence="7">The sequence shown here is derived from an EMBL/GenBank/DDBJ whole genome shotgun (WGS) entry which is preliminary data.</text>
</comment>
<comment type="subcellular location">
    <subcellularLocation>
        <location evidence="3">Nucleus lamina</location>
    </subcellularLocation>
</comment>